<dbReference type="Gene3D" id="3.20.20.210">
    <property type="match status" value="1"/>
</dbReference>
<accession>A0A812VLN1</accession>
<evidence type="ECO:0000256" key="2">
    <source>
        <dbReference type="ARBA" id="ARBA00004229"/>
    </source>
</evidence>
<dbReference type="GO" id="GO:0009507">
    <property type="term" value="C:chloroplast"/>
    <property type="evidence" value="ECO:0007669"/>
    <property type="project" value="UniProtKB-SubCell"/>
</dbReference>
<proteinExistence type="inferred from homology"/>
<comment type="function">
    <text evidence="1">Catalyzes the decarboxylation of four acetate groups of uroporphyrinogen-III to yield coproporphyrinogen-III.</text>
</comment>
<comment type="caution">
    <text evidence="15">The sequence shown here is derived from an EMBL/GenBank/DDBJ whole genome shotgun (WGS) entry which is preliminary data.</text>
</comment>
<evidence type="ECO:0000256" key="10">
    <source>
        <dbReference type="ARBA" id="ARBA00048033"/>
    </source>
</evidence>
<dbReference type="PROSITE" id="PS00906">
    <property type="entry name" value="UROD_1"/>
    <property type="match status" value="1"/>
</dbReference>
<dbReference type="SUPFAM" id="SSF51726">
    <property type="entry name" value="UROD/MetE-like"/>
    <property type="match status" value="1"/>
</dbReference>
<evidence type="ECO:0000259" key="14">
    <source>
        <dbReference type="PROSITE" id="PS00907"/>
    </source>
</evidence>
<dbReference type="PANTHER" id="PTHR21091">
    <property type="entry name" value="METHYLTETRAHYDROFOLATE:HOMOCYSTEINE METHYLTRANSFERASE RELATED"/>
    <property type="match status" value="1"/>
</dbReference>
<dbReference type="PROSITE" id="PS00907">
    <property type="entry name" value="UROD_2"/>
    <property type="match status" value="1"/>
</dbReference>
<evidence type="ECO:0000256" key="4">
    <source>
        <dbReference type="ARBA" id="ARBA00009935"/>
    </source>
</evidence>
<organism evidence="15 16">
    <name type="scientific">Symbiodinium pilosum</name>
    <name type="common">Dinoflagellate</name>
    <dbReference type="NCBI Taxonomy" id="2952"/>
    <lineage>
        <taxon>Eukaryota</taxon>
        <taxon>Sar</taxon>
        <taxon>Alveolata</taxon>
        <taxon>Dinophyceae</taxon>
        <taxon>Suessiales</taxon>
        <taxon>Symbiodiniaceae</taxon>
        <taxon>Symbiodinium</taxon>
    </lineage>
</organism>
<comment type="subunit">
    <text evidence="5">Homodimer.</text>
</comment>
<feature type="domain" description="Uroporphyrinogen decarboxylase (URO-D)" evidence="13">
    <location>
        <begin position="95"/>
        <end position="104"/>
    </location>
</feature>
<evidence type="ECO:0000256" key="8">
    <source>
        <dbReference type="ARBA" id="ARBA00023239"/>
    </source>
</evidence>
<dbReference type="Proteomes" id="UP000649617">
    <property type="component" value="Unassembled WGS sequence"/>
</dbReference>
<evidence type="ECO:0000256" key="12">
    <source>
        <dbReference type="RuleBase" id="RU004169"/>
    </source>
</evidence>
<reference evidence="15" key="1">
    <citation type="submission" date="2021-02" db="EMBL/GenBank/DDBJ databases">
        <authorList>
            <person name="Dougan E. K."/>
            <person name="Rhodes N."/>
            <person name="Thang M."/>
            <person name="Chan C."/>
        </authorList>
    </citation>
    <scope>NUCLEOTIDE SEQUENCE</scope>
</reference>
<dbReference type="CDD" id="cd00717">
    <property type="entry name" value="URO-D"/>
    <property type="match status" value="1"/>
</dbReference>
<evidence type="ECO:0000256" key="1">
    <source>
        <dbReference type="ARBA" id="ARBA00002448"/>
    </source>
</evidence>
<evidence type="ECO:0000256" key="11">
    <source>
        <dbReference type="RuleBase" id="RU000554"/>
    </source>
</evidence>
<evidence type="ECO:0000256" key="6">
    <source>
        <dbReference type="ARBA" id="ARBA00012288"/>
    </source>
</evidence>
<evidence type="ECO:0000256" key="7">
    <source>
        <dbReference type="ARBA" id="ARBA00022793"/>
    </source>
</evidence>
<dbReference type="OrthoDB" id="339900at2759"/>
<keyword evidence="7 11" id="KW-0210">Decarboxylase</keyword>
<comment type="pathway">
    <text evidence="3 11">Porphyrin-containing compound metabolism; protoporphyrin-IX biosynthesis; coproporphyrinogen-III from 5-aminolevulinate: step 4/4.</text>
</comment>
<dbReference type="PANTHER" id="PTHR21091:SF174">
    <property type="entry name" value="UROPORPHYRINOGEN DECARBOXYLASE"/>
    <property type="match status" value="1"/>
</dbReference>
<feature type="domain" description="Uroporphyrinogen decarboxylase (URO-D)" evidence="14">
    <location>
        <begin position="224"/>
        <end position="241"/>
    </location>
</feature>
<dbReference type="GO" id="GO:0006782">
    <property type="term" value="P:protoporphyrinogen IX biosynthetic process"/>
    <property type="evidence" value="ECO:0007669"/>
    <property type="project" value="UniProtKB-UniPathway"/>
</dbReference>
<dbReference type="EC" id="4.1.1.37" evidence="6 11"/>
<evidence type="ECO:0000256" key="5">
    <source>
        <dbReference type="ARBA" id="ARBA00011738"/>
    </source>
</evidence>
<dbReference type="NCBIfam" id="TIGR01464">
    <property type="entry name" value="hemE"/>
    <property type="match status" value="1"/>
</dbReference>
<comment type="catalytic activity">
    <reaction evidence="10 11">
        <text>uroporphyrinogen III + 4 H(+) = coproporphyrinogen III + 4 CO2</text>
        <dbReference type="Rhea" id="RHEA:19865"/>
        <dbReference type="ChEBI" id="CHEBI:15378"/>
        <dbReference type="ChEBI" id="CHEBI:16526"/>
        <dbReference type="ChEBI" id="CHEBI:57308"/>
        <dbReference type="ChEBI" id="CHEBI:57309"/>
        <dbReference type="EC" id="4.1.1.37"/>
    </reaction>
</comment>
<evidence type="ECO:0000313" key="16">
    <source>
        <dbReference type="Proteomes" id="UP000649617"/>
    </source>
</evidence>
<dbReference type="FunFam" id="3.20.20.210:FF:000006">
    <property type="entry name" value="Uroporphyrinogen decarboxylase"/>
    <property type="match status" value="1"/>
</dbReference>
<dbReference type="EMBL" id="CAJNIZ010042991">
    <property type="protein sequence ID" value="CAE7646170.1"/>
    <property type="molecule type" value="Genomic_DNA"/>
</dbReference>
<keyword evidence="8 11" id="KW-0456">Lyase</keyword>
<name>A0A812VLN1_SYMPI</name>
<dbReference type="Pfam" id="PF01208">
    <property type="entry name" value="URO-D"/>
    <property type="match status" value="1"/>
</dbReference>
<dbReference type="InterPro" id="IPR006361">
    <property type="entry name" value="Uroporphyrinogen_deCO2ase_HemE"/>
</dbReference>
<keyword evidence="9 11" id="KW-0627">Porphyrin biosynthesis</keyword>
<evidence type="ECO:0000256" key="9">
    <source>
        <dbReference type="ARBA" id="ARBA00023244"/>
    </source>
</evidence>
<dbReference type="InterPro" id="IPR000257">
    <property type="entry name" value="Uroporphyrinogen_deCOase"/>
</dbReference>
<dbReference type="GO" id="GO:0004853">
    <property type="term" value="F:uroporphyrinogen decarboxylase activity"/>
    <property type="evidence" value="ECO:0007669"/>
    <property type="project" value="UniProtKB-EC"/>
</dbReference>
<sequence length="449" mass="49607">MADTSLGFVAASPSLPAAIKAPRPRQSAKPECHRCSSSSIVLGAAASLCVATGRRQDRRRACTVPRLAELGSRDTPSPHDLLLRVARGETGDHTPVWLMRQAGRYMKAFRNYSERYPFRQRSETPDMAIELSLQCWRQYGMDGVIVFSDILTPLPAMGINFDVVRGRGPIVLGDLARTLEDRLQDGPSQIREVTGHEGFKESHGFLRETLQALRSETEEKCSLLGFVGAPWTLAAYAVEAGSTKEAAVFKKWMFSKPEVVDEFLRRMTVTISNYAIYQVKSGAQCIQIFESWAHCLTPELWRRFAAPCVQQVVATLRKECPGVPIIYFANGGSSYLRDQVEALQGQIDVLGVDGHMRLDEAAKIVDGTGLVLQGNVDPYVLRYGSESEVRQAVRDSIDAVGGPGRHILNLGHGVLQGTPEENVLFFVEEAQRYQGTSEEYTSEKELLAA</sequence>
<dbReference type="UniPathway" id="UPA00251">
    <property type="reaction ID" value="UER00321"/>
</dbReference>
<protein>
    <recommendedName>
        <fullName evidence="6 11">Uroporphyrinogen decarboxylase</fullName>
        <ecNumber evidence="6 11">4.1.1.37</ecNumber>
    </recommendedName>
</protein>
<gene>
    <name evidence="15" type="primary">hemE</name>
    <name evidence="15" type="ORF">SPIL2461_LOCUS17177</name>
</gene>
<keyword evidence="16" id="KW-1185">Reference proteome</keyword>
<evidence type="ECO:0000259" key="13">
    <source>
        <dbReference type="PROSITE" id="PS00906"/>
    </source>
</evidence>
<dbReference type="AlphaFoldDB" id="A0A812VLN1"/>
<evidence type="ECO:0000256" key="3">
    <source>
        <dbReference type="ARBA" id="ARBA00004804"/>
    </source>
</evidence>
<evidence type="ECO:0000313" key="15">
    <source>
        <dbReference type="EMBL" id="CAE7646170.1"/>
    </source>
</evidence>
<dbReference type="InterPro" id="IPR038071">
    <property type="entry name" value="UROD/MetE-like_sf"/>
</dbReference>
<comment type="subcellular location">
    <subcellularLocation>
        <location evidence="2">Plastid</location>
        <location evidence="2">Chloroplast</location>
    </subcellularLocation>
</comment>
<comment type="similarity">
    <text evidence="4 12">Belongs to the uroporphyrinogen decarboxylase family.</text>
</comment>